<evidence type="ECO:0000256" key="11">
    <source>
        <dbReference type="RuleBase" id="RU367023"/>
    </source>
</evidence>
<evidence type="ECO:0000256" key="6">
    <source>
        <dbReference type="ARBA" id="ARBA00022824"/>
    </source>
</evidence>
<keyword evidence="8" id="KW-0443">Lipid metabolism</keyword>
<dbReference type="PANTHER" id="PTHR12317:SF63">
    <property type="entry name" value="DIACYLGLYCEROL O-ACYLTRANSFERASE 2"/>
    <property type="match status" value="1"/>
</dbReference>
<feature type="transmembrane region" description="Helical" evidence="11">
    <location>
        <begin position="61"/>
        <end position="79"/>
    </location>
</feature>
<keyword evidence="5 11" id="KW-0812">Transmembrane</keyword>
<dbReference type="AlphaFoldDB" id="A0A7S1Z367"/>
<evidence type="ECO:0000256" key="10">
    <source>
        <dbReference type="ARBA" id="ARBA00023315"/>
    </source>
</evidence>
<evidence type="ECO:0000256" key="3">
    <source>
        <dbReference type="ARBA" id="ARBA00022516"/>
    </source>
</evidence>
<evidence type="ECO:0000256" key="9">
    <source>
        <dbReference type="ARBA" id="ARBA00023136"/>
    </source>
</evidence>
<sequence>MCRADGAPAPTPRNLRKVPMYRWFLGMCTASIFSLVYFVSPTYIITAFLALIFGYPSRNASLWYALPLIVSILIPSKGLPGPRMARLLSPMLDYFDYNEELETSDDELRKMAKEGKKVIVATVPHGVISFVGLCCWVNAPDDLRRIKTAVASSLLYIPILKNVMGIFGLTSASASNLKKHFKKDGVDGSIVVYIGGIAELFKSSRKDERLHLANRKGFIKLALREGVDILPAYFFGNTSVLTVMKTGPLANLSRKIQAALTYFWGKFYLPIPRDEKLLYARGRPLGLPHIPEPTQEDIDKWHAKYCEEITRLFEKYKEKVPMYKHKQLYIE</sequence>
<keyword evidence="4 11" id="KW-0808">Transferase</keyword>
<organism evidence="12">
    <name type="scientific">Trieres chinensis</name>
    <name type="common">Marine centric diatom</name>
    <name type="synonym">Odontella sinensis</name>
    <dbReference type="NCBI Taxonomy" id="1514140"/>
    <lineage>
        <taxon>Eukaryota</taxon>
        <taxon>Sar</taxon>
        <taxon>Stramenopiles</taxon>
        <taxon>Ochrophyta</taxon>
        <taxon>Bacillariophyta</taxon>
        <taxon>Mediophyceae</taxon>
        <taxon>Biddulphiophycidae</taxon>
        <taxon>Eupodiscales</taxon>
        <taxon>Parodontellaceae</taxon>
        <taxon>Trieres</taxon>
    </lineage>
</organism>
<evidence type="ECO:0000256" key="2">
    <source>
        <dbReference type="ARBA" id="ARBA00005420"/>
    </source>
</evidence>
<feature type="transmembrane region" description="Helical" evidence="11">
    <location>
        <begin position="154"/>
        <end position="174"/>
    </location>
</feature>
<proteinExistence type="inferred from homology"/>
<protein>
    <recommendedName>
        <fullName evidence="11">Acyltransferase</fullName>
        <ecNumber evidence="11">2.3.1.-</ecNumber>
    </recommendedName>
</protein>
<keyword evidence="7 11" id="KW-1133">Transmembrane helix</keyword>
<evidence type="ECO:0000256" key="5">
    <source>
        <dbReference type="ARBA" id="ARBA00022692"/>
    </source>
</evidence>
<feature type="transmembrane region" description="Helical" evidence="11">
    <location>
        <begin position="118"/>
        <end position="139"/>
    </location>
</feature>
<evidence type="ECO:0000313" key="12">
    <source>
        <dbReference type="EMBL" id="CAD9327303.1"/>
    </source>
</evidence>
<evidence type="ECO:0000256" key="7">
    <source>
        <dbReference type="ARBA" id="ARBA00022989"/>
    </source>
</evidence>
<dbReference type="PANTHER" id="PTHR12317">
    <property type="entry name" value="DIACYLGLYCEROL O-ACYLTRANSFERASE"/>
    <property type="match status" value="1"/>
</dbReference>
<keyword evidence="9 11" id="KW-0472">Membrane</keyword>
<gene>
    <name evidence="12" type="ORF">OSIN01602_LOCUS4172</name>
</gene>
<name>A0A7S1Z367_TRICV</name>
<evidence type="ECO:0000256" key="8">
    <source>
        <dbReference type="ARBA" id="ARBA00023098"/>
    </source>
</evidence>
<dbReference type="EC" id="2.3.1.-" evidence="11"/>
<comment type="similarity">
    <text evidence="2 11">Belongs to the diacylglycerol acyltransferase family.</text>
</comment>
<dbReference type="InterPro" id="IPR007130">
    <property type="entry name" value="DAGAT"/>
</dbReference>
<comment type="subcellular location">
    <subcellularLocation>
        <location evidence="1 11">Endoplasmic reticulum membrane</location>
        <topology evidence="1 11">Multi-pass membrane protein</topology>
    </subcellularLocation>
</comment>
<feature type="transmembrane region" description="Helical" evidence="11">
    <location>
        <begin position="23"/>
        <end position="55"/>
    </location>
</feature>
<dbReference type="GO" id="GO:0019432">
    <property type="term" value="P:triglyceride biosynthetic process"/>
    <property type="evidence" value="ECO:0007669"/>
    <property type="project" value="TreeGrafter"/>
</dbReference>
<reference evidence="12" key="1">
    <citation type="submission" date="2021-01" db="EMBL/GenBank/DDBJ databases">
        <authorList>
            <person name="Corre E."/>
            <person name="Pelletier E."/>
            <person name="Niang G."/>
            <person name="Scheremetjew M."/>
            <person name="Finn R."/>
            <person name="Kale V."/>
            <person name="Holt S."/>
            <person name="Cochrane G."/>
            <person name="Meng A."/>
            <person name="Brown T."/>
            <person name="Cohen L."/>
        </authorList>
    </citation>
    <scope>NUCLEOTIDE SEQUENCE</scope>
    <source>
        <strain evidence="12">Grunow 1884</strain>
    </source>
</reference>
<dbReference type="Pfam" id="PF03982">
    <property type="entry name" value="DAGAT"/>
    <property type="match status" value="1"/>
</dbReference>
<dbReference type="GO" id="GO:0005789">
    <property type="term" value="C:endoplasmic reticulum membrane"/>
    <property type="evidence" value="ECO:0007669"/>
    <property type="project" value="UniProtKB-SubCell"/>
</dbReference>
<dbReference type="EMBL" id="HBGO01007449">
    <property type="protein sequence ID" value="CAD9327303.1"/>
    <property type="molecule type" value="Transcribed_RNA"/>
</dbReference>
<evidence type="ECO:0000256" key="1">
    <source>
        <dbReference type="ARBA" id="ARBA00004477"/>
    </source>
</evidence>
<keyword evidence="3" id="KW-0444">Lipid biosynthesis</keyword>
<evidence type="ECO:0000256" key="4">
    <source>
        <dbReference type="ARBA" id="ARBA00022679"/>
    </source>
</evidence>
<dbReference type="GO" id="GO:0004144">
    <property type="term" value="F:diacylglycerol O-acyltransferase activity"/>
    <property type="evidence" value="ECO:0007669"/>
    <property type="project" value="TreeGrafter"/>
</dbReference>
<keyword evidence="6 11" id="KW-0256">Endoplasmic reticulum</keyword>
<accession>A0A7S1Z367</accession>
<keyword evidence="10" id="KW-0012">Acyltransferase</keyword>